<organism evidence="2 3">
    <name type="scientific">Pleuronectes platessa</name>
    <name type="common">European plaice</name>
    <dbReference type="NCBI Taxonomy" id="8262"/>
    <lineage>
        <taxon>Eukaryota</taxon>
        <taxon>Metazoa</taxon>
        <taxon>Chordata</taxon>
        <taxon>Craniata</taxon>
        <taxon>Vertebrata</taxon>
        <taxon>Euteleostomi</taxon>
        <taxon>Actinopterygii</taxon>
        <taxon>Neopterygii</taxon>
        <taxon>Teleostei</taxon>
        <taxon>Neoteleostei</taxon>
        <taxon>Acanthomorphata</taxon>
        <taxon>Carangaria</taxon>
        <taxon>Pleuronectiformes</taxon>
        <taxon>Pleuronectoidei</taxon>
        <taxon>Pleuronectidae</taxon>
        <taxon>Pleuronectes</taxon>
    </lineage>
</organism>
<feature type="region of interest" description="Disordered" evidence="1">
    <location>
        <begin position="16"/>
        <end position="66"/>
    </location>
</feature>
<keyword evidence="3" id="KW-1185">Reference proteome</keyword>
<feature type="compositionally biased region" description="Basic residues" evidence="1">
    <location>
        <begin position="21"/>
        <end position="33"/>
    </location>
</feature>
<name>A0A9N7TS46_PLEPL</name>
<feature type="compositionally biased region" description="Basic and acidic residues" evidence="1">
    <location>
        <begin position="119"/>
        <end position="129"/>
    </location>
</feature>
<protein>
    <submittedName>
        <fullName evidence="2">Uncharacterized protein</fullName>
    </submittedName>
</protein>
<evidence type="ECO:0000313" key="3">
    <source>
        <dbReference type="Proteomes" id="UP001153269"/>
    </source>
</evidence>
<gene>
    <name evidence="2" type="ORF">PLEPLA_LOCUS5953</name>
</gene>
<evidence type="ECO:0000256" key="1">
    <source>
        <dbReference type="SAM" id="MobiDB-lite"/>
    </source>
</evidence>
<dbReference type="Proteomes" id="UP001153269">
    <property type="component" value="Unassembled WGS sequence"/>
</dbReference>
<feature type="compositionally biased region" description="Basic and acidic residues" evidence="1">
    <location>
        <begin position="174"/>
        <end position="206"/>
    </location>
</feature>
<feature type="compositionally biased region" description="Basic and acidic residues" evidence="1">
    <location>
        <begin position="213"/>
        <end position="224"/>
    </location>
</feature>
<accession>A0A9N7TS46</accession>
<feature type="region of interest" description="Disordered" evidence="1">
    <location>
        <begin position="105"/>
        <end position="269"/>
    </location>
</feature>
<evidence type="ECO:0000313" key="2">
    <source>
        <dbReference type="EMBL" id="CAB1418131.1"/>
    </source>
</evidence>
<reference evidence="2" key="1">
    <citation type="submission" date="2020-03" db="EMBL/GenBank/DDBJ databases">
        <authorList>
            <person name="Weist P."/>
        </authorList>
    </citation>
    <scope>NUCLEOTIDE SEQUENCE</scope>
</reference>
<dbReference type="EMBL" id="CADEAL010000306">
    <property type="protein sequence ID" value="CAB1418131.1"/>
    <property type="molecule type" value="Genomic_DNA"/>
</dbReference>
<sequence>MNHLISDKYRGKRHDCELRAHFRRRKKDVKRRNQSGSSPALGKPGIMGASTMTVTDARSPIGSLGSRQLSDELDTINYDIPAKLLDRETEYEMMSAELTLDSGSCPVALGTLAEPQPSYRKETTGEERQSPPGRTDTVEERKTSPLGQEEEAIRAEQLLFSKTKRRAGLRVSHSTREEEERKRRGRGEGEEEERERRGRGEGEERKRRGRGRGRGEEEERRGRGEEEEEERKRRGKGGSLVRKLLRVSHKPPQSSQQSKERNTSPPEETELIQEQCHYCNFITGSSTCTRASYSSTFLWQVLLEFLSRGLERRRKAEFSEETLVLEDTITLCLRGEKAKEHQHPVVDNLPLSGKKKINKRQVGRRRREKGRRARERRCTKRCGLISVLMKEMKCHAAEKKDKERER</sequence>
<comment type="caution">
    <text evidence="2">The sequence shown here is derived from an EMBL/GenBank/DDBJ whole genome shotgun (WGS) entry which is preliminary data.</text>
</comment>
<dbReference type="AlphaFoldDB" id="A0A9N7TS46"/>
<proteinExistence type="predicted"/>